<evidence type="ECO:0000313" key="3">
    <source>
        <dbReference type="Proteomes" id="UP001564408"/>
    </source>
</evidence>
<dbReference type="EC" id="2.4.-.-" evidence="2"/>
<dbReference type="PANTHER" id="PTHR12526">
    <property type="entry name" value="GLYCOSYLTRANSFERASE"/>
    <property type="match status" value="1"/>
</dbReference>
<reference evidence="2 3" key="1">
    <citation type="submission" date="2024-05" db="EMBL/GenBank/DDBJ databases">
        <title>Genome Sequence and Characterization of the New Strain Purple Sulfur Bacterium of Genus Thioalkalicoccus.</title>
        <authorList>
            <person name="Bryantseva I.A."/>
            <person name="Kyndt J.A."/>
            <person name="Imhoff J.F."/>
        </authorList>
    </citation>
    <scope>NUCLEOTIDE SEQUENCE [LARGE SCALE GENOMIC DNA]</scope>
    <source>
        <strain evidence="2 3">Um2</strain>
    </source>
</reference>
<dbReference type="Pfam" id="PF00534">
    <property type="entry name" value="Glycos_transf_1"/>
    <property type="match status" value="1"/>
</dbReference>
<protein>
    <submittedName>
        <fullName evidence="2">Glycosyltransferase</fullName>
        <ecNumber evidence="2">2.4.-.-</ecNumber>
    </submittedName>
</protein>
<keyword evidence="2" id="KW-0808">Transferase</keyword>
<evidence type="ECO:0000313" key="2">
    <source>
        <dbReference type="EMBL" id="MEY6432689.1"/>
    </source>
</evidence>
<dbReference type="EMBL" id="JBDKXB010000011">
    <property type="protein sequence ID" value="MEY6432689.1"/>
    <property type="molecule type" value="Genomic_DNA"/>
</dbReference>
<dbReference type="RefSeq" id="WP_369667076.1">
    <property type="nucleotide sequence ID" value="NZ_JBDKXB010000011.1"/>
</dbReference>
<dbReference type="Proteomes" id="UP001564408">
    <property type="component" value="Unassembled WGS sequence"/>
</dbReference>
<accession>A0ABV4BDV0</accession>
<dbReference type="InterPro" id="IPR001296">
    <property type="entry name" value="Glyco_trans_1"/>
</dbReference>
<comment type="caution">
    <text evidence="2">The sequence shown here is derived from an EMBL/GenBank/DDBJ whole genome shotgun (WGS) entry which is preliminary data.</text>
</comment>
<feature type="domain" description="Glycosyl transferase family 1" evidence="1">
    <location>
        <begin position="426"/>
        <end position="588"/>
    </location>
</feature>
<organism evidence="2 3">
    <name type="scientific">Thioalkalicoccus limnaeus</name>
    <dbReference type="NCBI Taxonomy" id="120681"/>
    <lineage>
        <taxon>Bacteria</taxon>
        <taxon>Pseudomonadati</taxon>
        <taxon>Pseudomonadota</taxon>
        <taxon>Gammaproteobacteria</taxon>
        <taxon>Chromatiales</taxon>
        <taxon>Chromatiaceae</taxon>
        <taxon>Thioalkalicoccus</taxon>
    </lineage>
</organism>
<dbReference type="SUPFAM" id="SSF53756">
    <property type="entry name" value="UDP-Glycosyltransferase/glycogen phosphorylase"/>
    <property type="match status" value="1"/>
</dbReference>
<sequence>MTERNLSLQNSSPLLAPLVDPRVEAGLAWCRRHRGDEPLTLALPFEVPEPQLVELLSRPGIESLIIDQAPSAAFLARHPDRVGRFCRADYSWRLPPRLGRWILFVGGRENITARMLRESFRRRVRRLAYWRLDRWAAQWLAMMAIAKVVGKLHQHTQRFRAARRMNRQEPGTDPRSLMEFVDRRGFRRLLQTADLRRISPDGAVPGRVVIACPTLAAGGAERQIVNTALGLQQVGLRDLTVLVANLRGHPGNDFFLGALKDAGIPVQEVGGPAMSVESWVRAQDPEITALTVRVGAALQDLPPGLAQEVANLYLTFVDQRPAIVHAWLDHSSVSAGLAALLAGVPRVLLSGRNVSPVHFPYIFQSYMQPAYQAMAERPEVVWVNNSRGGGADYAVWLGLAPDRFEVVYNGVDLTATTRASMAAIADWRSAHGIPDGARLVGGMFRLSDEKRPLLWIETLARLADRHGDVQGLLFGAGPLQATIAARIEALGLAGRVHLRPPTSAHALALSSFDLLLLTSRWEGTPNVAIEAQAVSTPVVVCGGGGAGEALLDGVTGLFVVEADAERLADAVSGLLTDDAQRARFAAAGPAFVRERFGLERMIDQTLAIYDLPAR</sequence>
<keyword evidence="2" id="KW-0328">Glycosyltransferase</keyword>
<dbReference type="GO" id="GO:0016757">
    <property type="term" value="F:glycosyltransferase activity"/>
    <property type="evidence" value="ECO:0007669"/>
    <property type="project" value="UniProtKB-KW"/>
</dbReference>
<name>A0ABV4BDV0_9GAMM</name>
<dbReference type="Gene3D" id="3.40.50.2000">
    <property type="entry name" value="Glycogen Phosphorylase B"/>
    <property type="match status" value="2"/>
</dbReference>
<proteinExistence type="predicted"/>
<evidence type="ECO:0000259" key="1">
    <source>
        <dbReference type="Pfam" id="PF00534"/>
    </source>
</evidence>
<gene>
    <name evidence="2" type="ORF">ABC977_09760</name>
</gene>
<keyword evidence="3" id="KW-1185">Reference proteome</keyword>